<keyword evidence="8" id="KW-0677">Repeat</keyword>
<evidence type="ECO:0000259" key="18">
    <source>
        <dbReference type="PROSITE" id="PS50025"/>
    </source>
</evidence>
<dbReference type="InterPro" id="IPR002181">
    <property type="entry name" value="Fibrinogen_a/b/g_C_dom"/>
</dbReference>
<keyword evidence="11 16" id="KW-1133">Transmembrane helix</keyword>
<evidence type="ECO:0000256" key="1">
    <source>
        <dbReference type="ARBA" id="ARBA00004403"/>
    </source>
</evidence>
<evidence type="ECO:0000256" key="16">
    <source>
        <dbReference type="SAM" id="Phobius"/>
    </source>
</evidence>
<dbReference type="PROSITE" id="PS50025">
    <property type="entry name" value="LAM_G_DOMAIN"/>
    <property type="match status" value="4"/>
</dbReference>
<comment type="caution">
    <text evidence="21">The sequence shown here is derived from an EMBL/GenBank/DDBJ whole genome shotgun (WGS) entry which is preliminary data.</text>
</comment>
<protein>
    <submittedName>
        <fullName evidence="21">CNTP1 protein</fullName>
    </submittedName>
</protein>
<evidence type="ECO:0000256" key="10">
    <source>
        <dbReference type="ARBA" id="ARBA00022949"/>
    </source>
</evidence>
<feature type="domain" description="Laminin G" evidence="18">
    <location>
        <begin position="1"/>
        <end position="245"/>
    </location>
</feature>
<evidence type="ECO:0000256" key="12">
    <source>
        <dbReference type="ARBA" id="ARBA00023136"/>
    </source>
</evidence>
<evidence type="ECO:0000259" key="20">
    <source>
        <dbReference type="PROSITE" id="PS51406"/>
    </source>
</evidence>
<dbReference type="InterPro" id="IPR036056">
    <property type="entry name" value="Fibrinogen-like_C"/>
</dbReference>
<evidence type="ECO:0000256" key="14">
    <source>
        <dbReference type="PROSITE-ProRule" id="PRU00076"/>
    </source>
</evidence>
<dbReference type="PROSITE" id="PS51406">
    <property type="entry name" value="FIBRINOGEN_C_2"/>
    <property type="match status" value="1"/>
</dbReference>
<dbReference type="CDD" id="cd00054">
    <property type="entry name" value="EGF_CA"/>
    <property type="match status" value="1"/>
</dbReference>
<evidence type="ECO:0000259" key="19">
    <source>
        <dbReference type="PROSITE" id="PS50026"/>
    </source>
</evidence>
<comment type="caution">
    <text evidence="14">Lacks conserved residue(s) required for the propagation of feature annotation.</text>
</comment>
<keyword evidence="10" id="KW-0965">Cell junction</keyword>
<dbReference type="CDD" id="cd00110">
    <property type="entry name" value="LamG"/>
    <property type="match status" value="4"/>
</dbReference>
<evidence type="ECO:0000256" key="8">
    <source>
        <dbReference type="ARBA" id="ARBA00022737"/>
    </source>
</evidence>
<feature type="domain" description="EGF-like" evidence="19">
    <location>
        <begin position="866"/>
        <end position="904"/>
    </location>
</feature>
<keyword evidence="13 15" id="KW-1015">Disulfide bond</keyword>
<feature type="domain" description="Laminin G" evidence="18">
    <location>
        <begin position="676"/>
        <end position="865"/>
    </location>
</feature>
<evidence type="ECO:0000259" key="17">
    <source>
        <dbReference type="PROSITE" id="PS50022"/>
    </source>
</evidence>
<dbReference type="PANTHER" id="PTHR15036:SF43">
    <property type="entry name" value="CONTACTIN-ASSOCIATED PROTEIN 1"/>
    <property type="match status" value="1"/>
</dbReference>
<dbReference type="FunFam" id="2.10.25.10:FF:000015">
    <property type="entry name" value="neurexin-1 isoform X1"/>
    <property type="match status" value="1"/>
</dbReference>
<dbReference type="SMART" id="SM00181">
    <property type="entry name" value="EGF"/>
    <property type="match status" value="2"/>
</dbReference>
<dbReference type="AlphaFoldDB" id="A0A7L3BD32"/>
<evidence type="ECO:0000256" key="15">
    <source>
        <dbReference type="PROSITE-ProRule" id="PRU00122"/>
    </source>
</evidence>
<evidence type="ECO:0000256" key="11">
    <source>
        <dbReference type="ARBA" id="ARBA00022989"/>
    </source>
</evidence>
<feature type="domain" description="Fibrinogen C-terminal" evidence="20">
    <location>
        <begin position="467"/>
        <end position="522"/>
    </location>
</feature>
<dbReference type="Pfam" id="PF00008">
    <property type="entry name" value="EGF"/>
    <property type="match status" value="1"/>
</dbReference>
<dbReference type="Gene3D" id="2.10.25.10">
    <property type="entry name" value="Laminin"/>
    <property type="match status" value="1"/>
</dbReference>
<dbReference type="InterPro" id="IPR003585">
    <property type="entry name" value="Neurexin-like"/>
</dbReference>
<dbReference type="PROSITE" id="PS50026">
    <property type="entry name" value="EGF_3"/>
    <property type="match status" value="2"/>
</dbReference>
<feature type="domain" description="Laminin G" evidence="18">
    <location>
        <begin position="251"/>
        <end position="429"/>
    </location>
</feature>
<feature type="disulfide bond" evidence="15">
    <location>
        <begin position="838"/>
        <end position="865"/>
    </location>
</feature>
<feature type="domain" description="Laminin G" evidence="18">
    <location>
        <begin position="925"/>
        <end position="1114"/>
    </location>
</feature>
<dbReference type="GO" id="GO:0016020">
    <property type="term" value="C:membrane"/>
    <property type="evidence" value="ECO:0007669"/>
    <property type="project" value="UniProtKB-SubCell"/>
</dbReference>
<dbReference type="SUPFAM" id="SSF49899">
    <property type="entry name" value="Concanavalin A-like lectins/glucanases"/>
    <property type="match status" value="4"/>
</dbReference>
<evidence type="ECO:0000313" key="21">
    <source>
        <dbReference type="EMBL" id="NXT30322.1"/>
    </source>
</evidence>
<keyword evidence="9" id="KW-0130">Cell adhesion</keyword>
<dbReference type="Pfam" id="PF02210">
    <property type="entry name" value="Laminin_G_2"/>
    <property type="match status" value="4"/>
</dbReference>
<dbReference type="FunFam" id="2.60.120.1000:FF:000005">
    <property type="entry name" value="Contactin associated protein-like 2"/>
    <property type="match status" value="1"/>
</dbReference>
<dbReference type="PROSITE" id="PS50022">
    <property type="entry name" value="FA58C_3"/>
    <property type="match status" value="1"/>
</dbReference>
<dbReference type="SMART" id="SM00282">
    <property type="entry name" value="LamG"/>
    <property type="match status" value="4"/>
</dbReference>
<evidence type="ECO:0000256" key="3">
    <source>
        <dbReference type="ARBA" id="ARBA00010241"/>
    </source>
</evidence>
<gene>
    <name evidence="21" type="primary">Cntnap1</name>
    <name evidence="21" type="ORF">SYRPAR_R11646</name>
</gene>
<keyword evidence="7" id="KW-0732">Signal</keyword>
<dbReference type="Pfam" id="PF00754">
    <property type="entry name" value="F5_F8_type_C"/>
    <property type="match status" value="1"/>
</dbReference>
<feature type="transmembrane region" description="Helical" evidence="16">
    <location>
        <begin position="1146"/>
        <end position="1171"/>
    </location>
</feature>
<reference evidence="21 22" key="1">
    <citation type="submission" date="2019-09" db="EMBL/GenBank/DDBJ databases">
        <title>Bird 10,000 Genomes (B10K) Project - Family phase.</title>
        <authorList>
            <person name="Zhang G."/>
        </authorList>
    </citation>
    <scope>NUCLEOTIDE SEQUENCE [LARGE SCALE GENOMIC DNA]</scope>
    <source>
        <strain evidence="21">B10K-DU-003-42</strain>
        <tissue evidence="21">Mixed tissue sample</tissue>
    </source>
</reference>
<feature type="non-terminal residue" evidence="21">
    <location>
        <position position="1208"/>
    </location>
</feature>
<dbReference type="Gene3D" id="2.60.120.260">
    <property type="entry name" value="Galactose-binding domain-like"/>
    <property type="match status" value="1"/>
</dbReference>
<dbReference type="EMBL" id="VZTO01028268">
    <property type="protein sequence ID" value="NXT30322.1"/>
    <property type="molecule type" value="Genomic_DNA"/>
</dbReference>
<evidence type="ECO:0000313" key="22">
    <source>
        <dbReference type="Proteomes" id="UP000536260"/>
    </source>
</evidence>
<feature type="domain" description="F5/8 type C" evidence="17">
    <location>
        <begin position="1"/>
        <end position="100"/>
    </location>
</feature>
<dbReference type="SUPFAM" id="SSF49785">
    <property type="entry name" value="Galactose-binding domain-like"/>
    <property type="match status" value="1"/>
</dbReference>
<dbReference type="InterPro" id="IPR001791">
    <property type="entry name" value="Laminin_G"/>
</dbReference>
<keyword evidence="12 16" id="KW-0472">Membrane</keyword>
<keyword evidence="22" id="KW-1185">Reference proteome</keyword>
<dbReference type="InterPro" id="IPR050372">
    <property type="entry name" value="Neurexin-related_CASP"/>
</dbReference>
<dbReference type="InterPro" id="IPR000742">
    <property type="entry name" value="EGF"/>
</dbReference>
<dbReference type="SMART" id="SM00294">
    <property type="entry name" value="4.1m"/>
    <property type="match status" value="1"/>
</dbReference>
<proteinExistence type="inferred from homology"/>
<evidence type="ECO:0000256" key="5">
    <source>
        <dbReference type="ARBA" id="ARBA00022553"/>
    </source>
</evidence>
<dbReference type="Proteomes" id="UP000536260">
    <property type="component" value="Unassembled WGS sequence"/>
</dbReference>
<sequence>APSPALPPGPCYDELVAPLYSSSLGASSRYNILYSASFARLHSTSGWSPDPRDKQPWLQIDLMQKHRINAVATQGTFNTYDWLTRYIVLYGDHPTSWKPFFQQGSNWVGGCPGVPAGGGGPWGNPPPQSTSPLHASEGHTTAAVGSLLDDQHWHSVRIERYGHHVNLTLDGEVKRFRCHGTFDQLDLDTEVFFGGVIDQDKQHLTYRQNFRGCVENIIFNGVNIADLARHRRPNIRFEGSVGHYCRDQLNNPITFAGIDNYVQVPGIPRRNRLAVSFRFRSWDTAGLLLYTSFADRLGSLEVVLSEGQINVSIAQPGKKKLEFAAGHRLNDGFWHSVQLVARDGSAVVTIDDDDGAEFRVAHPFQLRTGSQYFFGGCPKPGLVTGCWSNQTAPFHGCLQMLSVDMQLVDVELLVQHRLGQYFNVLFNVCGIVDRCTPNLCEHDSRCVQSWDDFMCICDLTGYKGETCHKSLYKESCDAYRVSGKTSGNYTIDPDGSGPLKPFTVYCDIREDRAWTIIRHNRHYATRVTGSSVDQPYLGAVEYWNASWAEVSALANASEYCEQRIELHCYSSRLLNTPSGLPFSFWMGRHDERHYYWGGSRPGIQRCACGLDKNCADPKYFCNCDADHALWRTDKGLLTFVDHLPVTQVVVGDTNRSGSEAQFLLGPLRCYGDRNTWNTVSFNRGAALLFPTFQANHSLDISFYFKTTAPSGVFLENPGSRHYIRVELNSTGRGGVGARGGGAGHPSQHRVPAATRDVVFAYDIGNGDENLTVRAEVPWNDDEWHQVKAELNVKLARLRVDKLPWVVRPAPPQSFVHLDFDRPLYVGAAEHKMRPFLGCLRGLRMNGVTLNLEGKANETEGVRVNCTGHCQDPPVPCQNSGLCVERYSHYSCNCSVSAFDGPFCNHDIGGYFEEGTWVRYNILPVSLYAAREFASIVSSPWQPLPGYNLTSEEVSFSFSTTSAPAVLLYVSSFVKDYMAVLIKDDGTLQLRYQLGTSPYVFALTTKPVTDGRPHRVNITRLHRTLYTQVDYLPVTEQQFSLFVDSKLDSPKNLYLGRVMETGVIDPEIQRYNTPGFAGCLSGVKFNSLVPLKAIFRPTSAVRPYSIRGELVESSCASMLPLATILIPPEMDPWYMGTEFPHVHDDGWIGIIIGFVIFLLLLLGGLLGLLYFYHHRYKGSYHTNEPKAVQDYGSAAKPLAVRKDQNLPQI</sequence>
<evidence type="ECO:0000256" key="13">
    <source>
        <dbReference type="ARBA" id="ARBA00023157"/>
    </source>
</evidence>
<feature type="domain" description="EGF-like" evidence="19">
    <location>
        <begin position="431"/>
        <end position="468"/>
    </location>
</feature>
<dbReference type="GO" id="GO:0007155">
    <property type="term" value="P:cell adhesion"/>
    <property type="evidence" value="ECO:0007669"/>
    <property type="project" value="UniProtKB-KW"/>
</dbReference>
<feature type="non-terminal residue" evidence="21">
    <location>
        <position position="1"/>
    </location>
</feature>
<dbReference type="InterPro" id="IPR013320">
    <property type="entry name" value="ConA-like_dom_sf"/>
</dbReference>
<comment type="subcellular location">
    <subcellularLocation>
        <location evidence="1">Cell junction</location>
        <location evidence="1">Paranodal septate junction</location>
    </subcellularLocation>
    <subcellularLocation>
        <location evidence="2">Membrane</location>
        <topology evidence="2">Single-pass type I membrane protein</topology>
    </subcellularLocation>
</comment>
<evidence type="ECO:0000256" key="2">
    <source>
        <dbReference type="ARBA" id="ARBA00004479"/>
    </source>
</evidence>
<accession>A0A7L3BD32</accession>
<dbReference type="SUPFAM" id="SSF56496">
    <property type="entry name" value="Fibrinogen C-terminal domain-like"/>
    <property type="match status" value="1"/>
</dbReference>
<dbReference type="InterPro" id="IPR008979">
    <property type="entry name" value="Galactose-bd-like_sf"/>
</dbReference>
<keyword evidence="6 16" id="KW-0812">Transmembrane</keyword>
<dbReference type="InterPro" id="IPR000421">
    <property type="entry name" value="FA58C"/>
</dbReference>
<comment type="similarity">
    <text evidence="3">Belongs to the neurexin family.</text>
</comment>
<dbReference type="SUPFAM" id="SSF57196">
    <property type="entry name" value="EGF/Laminin"/>
    <property type="match status" value="1"/>
</dbReference>
<dbReference type="Gene3D" id="2.60.120.200">
    <property type="match status" value="4"/>
</dbReference>
<evidence type="ECO:0000256" key="4">
    <source>
        <dbReference type="ARBA" id="ARBA00022536"/>
    </source>
</evidence>
<dbReference type="GO" id="GO:0033010">
    <property type="term" value="C:paranodal junction"/>
    <property type="evidence" value="ECO:0007669"/>
    <property type="project" value="UniProtKB-SubCell"/>
</dbReference>
<name>A0A7L3BD32_9AVES</name>
<evidence type="ECO:0000256" key="7">
    <source>
        <dbReference type="ARBA" id="ARBA00022729"/>
    </source>
</evidence>
<organism evidence="21 22">
    <name type="scientific">Syrrhaptes paradoxus</name>
    <name type="common">Pallas's sandgrouse</name>
    <dbReference type="NCBI Taxonomy" id="302527"/>
    <lineage>
        <taxon>Eukaryota</taxon>
        <taxon>Metazoa</taxon>
        <taxon>Chordata</taxon>
        <taxon>Craniata</taxon>
        <taxon>Vertebrata</taxon>
        <taxon>Euteleostomi</taxon>
        <taxon>Archelosauria</taxon>
        <taxon>Archosauria</taxon>
        <taxon>Dinosauria</taxon>
        <taxon>Saurischia</taxon>
        <taxon>Theropoda</taxon>
        <taxon>Coelurosauria</taxon>
        <taxon>Aves</taxon>
        <taxon>Neognathae</taxon>
        <taxon>Neoaves</taxon>
        <taxon>Columbimorphae</taxon>
        <taxon>Pterocliformes</taxon>
        <taxon>Pteroclidae</taxon>
        <taxon>Syrrhaptes</taxon>
    </lineage>
</organism>
<keyword evidence="5" id="KW-0597">Phosphoprotein</keyword>
<dbReference type="PANTHER" id="PTHR15036">
    <property type="entry name" value="PIKACHURIN-LIKE PROTEIN"/>
    <property type="match status" value="1"/>
</dbReference>
<evidence type="ECO:0000256" key="6">
    <source>
        <dbReference type="ARBA" id="ARBA00022692"/>
    </source>
</evidence>
<evidence type="ECO:0000256" key="9">
    <source>
        <dbReference type="ARBA" id="ARBA00022889"/>
    </source>
</evidence>
<keyword evidence="4 14" id="KW-0245">EGF-like domain</keyword>
<dbReference type="Gene3D" id="2.60.120.1000">
    <property type="match status" value="1"/>
</dbReference>
<dbReference type="PROSITE" id="PS01285">
    <property type="entry name" value="FA58C_1"/>
    <property type="match status" value="1"/>
</dbReference>